<organism evidence="2 3">
    <name type="scientific">Strongyloides venezuelensis</name>
    <name type="common">Threadworm</name>
    <dbReference type="NCBI Taxonomy" id="75913"/>
    <lineage>
        <taxon>Eukaryota</taxon>
        <taxon>Metazoa</taxon>
        <taxon>Ecdysozoa</taxon>
        <taxon>Nematoda</taxon>
        <taxon>Chromadorea</taxon>
        <taxon>Rhabditida</taxon>
        <taxon>Tylenchina</taxon>
        <taxon>Panagrolaimomorpha</taxon>
        <taxon>Strongyloidoidea</taxon>
        <taxon>Strongyloididae</taxon>
        <taxon>Strongyloides</taxon>
    </lineage>
</organism>
<protein>
    <submittedName>
        <fullName evidence="3">Uncharacterized protein</fullName>
    </submittedName>
</protein>
<keyword evidence="1" id="KW-0472">Membrane</keyword>
<evidence type="ECO:0000256" key="1">
    <source>
        <dbReference type="SAM" id="Phobius"/>
    </source>
</evidence>
<keyword evidence="1" id="KW-0812">Transmembrane</keyword>
<dbReference type="AlphaFoldDB" id="A0A0K0ETT6"/>
<sequence length="46" mass="5349">MSSIFGKVIQFLLLVICHFSIQMYQFPILTILWLNVLSTNSCLMKL</sequence>
<dbReference type="WBParaSite" id="SVE_0000115450.1">
    <property type="protein sequence ID" value="SVE_0000115450.1"/>
    <property type="gene ID" value="SVE_0000115450"/>
</dbReference>
<proteinExistence type="predicted"/>
<keyword evidence="1" id="KW-1133">Transmembrane helix</keyword>
<feature type="transmembrane region" description="Helical" evidence="1">
    <location>
        <begin position="12"/>
        <end position="36"/>
    </location>
</feature>
<evidence type="ECO:0000313" key="2">
    <source>
        <dbReference type="Proteomes" id="UP000035680"/>
    </source>
</evidence>
<evidence type="ECO:0000313" key="3">
    <source>
        <dbReference type="WBParaSite" id="SVE_0000115450.1"/>
    </source>
</evidence>
<name>A0A0K0ETT6_STRVS</name>
<reference evidence="3" key="2">
    <citation type="submission" date="2015-08" db="UniProtKB">
        <authorList>
            <consortium name="WormBaseParasite"/>
        </authorList>
    </citation>
    <scope>IDENTIFICATION</scope>
</reference>
<keyword evidence="2" id="KW-1185">Reference proteome</keyword>
<dbReference type="Proteomes" id="UP000035680">
    <property type="component" value="Unassembled WGS sequence"/>
</dbReference>
<accession>A0A0K0ETT6</accession>
<reference evidence="2" key="1">
    <citation type="submission" date="2014-07" db="EMBL/GenBank/DDBJ databases">
        <authorList>
            <person name="Martin A.A"/>
            <person name="De Silva N."/>
        </authorList>
    </citation>
    <scope>NUCLEOTIDE SEQUENCE</scope>
</reference>